<organism evidence="2 3">
    <name type="scientific">Gossypium aridum</name>
    <name type="common">American cotton</name>
    <name type="synonym">Erioxylum aridum</name>
    <dbReference type="NCBI Taxonomy" id="34290"/>
    <lineage>
        <taxon>Eukaryota</taxon>
        <taxon>Viridiplantae</taxon>
        <taxon>Streptophyta</taxon>
        <taxon>Embryophyta</taxon>
        <taxon>Tracheophyta</taxon>
        <taxon>Spermatophyta</taxon>
        <taxon>Magnoliopsida</taxon>
        <taxon>eudicotyledons</taxon>
        <taxon>Gunneridae</taxon>
        <taxon>Pentapetalae</taxon>
        <taxon>rosids</taxon>
        <taxon>malvids</taxon>
        <taxon>Malvales</taxon>
        <taxon>Malvaceae</taxon>
        <taxon>Malvoideae</taxon>
        <taxon>Gossypium</taxon>
    </lineage>
</organism>
<dbReference type="InterPro" id="IPR036397">
    <property type="entry name" value="RNaseH_sf"/>
</dbReference>
<dbReference type="Pfam" id="PF13456">
    <property type="entry name" value="RVT_3"/>
    <property type="match status" value="1"/>
</dbReference>
<dbReference type="PANTHER" id="PTHR47074:SF61">
    <property type="entry name" value="RNASE H TYPE-1 DOMAIN-CONTAINING PROTEIN"/>
    <property type="match status" value="1"/>
</dbReference>
<dbReference type="InterPro" id="IPR002156">
    <property type="entry name" value="RNaseH_domain"/>
</dbReference>
<dbReference type="Proteomes" id="UP000593577">
    <property type="component" value="Unassembled WGS sequence"/>
</dbReference>
<reference evidence="2 3" key="1">
    <citation type="journal article" date="2019" name="Genome Biol. Evol.">
        <title>Insights into the evolution of the New World diploid cottons (Gossypium, subgenus Houzingenia) based on genome sequencing.</title>
        <authorList>
            <person name="Grover C.E."/>
            <person name="Arick M.A. 2nd"/>
            <person name="Thrash A."/>
            <person name="Conover J.L."/>
            <person name="Sanders W.S."/>
            <person name="Peterson D.G."/>
            <person name="Frelichowski J.E."/>
            <person name="Scheffler J.A."/>
            <person name="Scheffler B.E."/>
            <person name="Wendel J.F."/>
        </authorList>
    </citation>
    <scope>NUCLEOTIDE SEQUENCE [LARGE SCALE GENOMIC DNA]</scope>
    <source>
        <strain evidence="2">185</strain>
        <tissue evidence="2">Leaf</tissue>
    </source>
</reference>
<name>A0A7J8X7S8_GOSAI</name>
<dbReference type="SUPFAM" id="SSF53098">
    <property type="entry name" value="Ribonuclease H-like"/>
    <property type="match status" value="1"/>
</dbReference>
<dbReference type="Gene3D" id="3.30.420.10">
    <property type="entry name" value="Ribonuclease H-like superfamily/Ribonuclease H"/>
    <property type="match status" value="1"/>
</dbReference>
<keyword evidence="3" id="KW-1185">Reference proteome</keyword>
<evidence type="ECO:0000313" key="3">
    <source>
        <dbReference type="Proteomes" id="UP000593577"/>
    </source>
</evidence>
<dbReference type="InterPro" id="IPR044730">
    <property type="entry name" value="RNase_H-like_dom_plant"/>
</dbReference>
<dbReference type="PANTHER" id="PTHR47074">
    <property type="entry name" value="BNAC02G40300D PROTEIN"/>
    <property type="match status" value="1"/>
</dbReference>
<dbReference type="AlphaFoldDB" id="A0A7J8X7S8"/>
<proteinExistence type="predicted"/>
<evidence type="ECO:0000259" key="1">
    <source>
        <dbReference type="Pfam" id="PF13456"/>
    </source>
</evidence>
<accession>A0A7J8X7S8</accession>
<feature type="domain" description="RNase H type-1" evidence="1">
    <location>
        <begin position="12"/>
        <end position="108"/>
    </location>
</feature>
<protein>
    <recommendedName>
        <fullName evidence="1">RNase H type-1 domain-containing protein</fullName>
    </recommendedName>
</protein>
<feature type="non-terminal residue" evidence="2">
    <location>
        <position position="109"/>
    </location>
</feature>
<comment type="caution">
    <text evidence="2">The sequence shown here is derived from an EMBL/GenBank/DDBJ whole genome shotgun (WGS) entry which is preliminary data.</text>
</comment>
<dbReference type="GO" id="GO:0003676">
    <property type="term" value="F:nucleic acid binding"/>
    <property type="evidence" value="ECO:0007669"/>
    <property type="project" value="InterPro"/>
</dbReference>
<dbReference type="InterPro" id="IPR052929">
    <property type="entry name" value="RNase_H-like_EbsB-rel"/>
</dbReference>
<dbReference type="GO" id="GO:0004523">
    <property type="term" value="F:RNA-DNA hybrid ribonuclease activity"/>
    <property type="evidence" value="ECO:0007669"/>
    <property type="project" value="InterPro"/>
</dbReference>
<dbReference type="InterPro" id="IPR012337">
    <property type="entry name" value="RNaseH-like_sf"/>
</dbReference>
<dbReference type="CDD" id="cd06222">
    <property type="entry name" value="RNase_H_like"/>
    <property type="match status" value="1"/>
</dbReference>
<evidence type="ECO:0000313" key="2">
    <source>
        <dbReference type="EMBL" id="MBA0683303.1"/>
    </source>
</evidence>
<sequence length="109" mass="11996">MESPSGYAIKINFNGAYNGHNFRLTLGIIARNVEGRVLISCLEIHDGVSTVFSVEALTCHWAVQMGLEMGWSEVTVEGDSLAIIKKCQTHNPNKSQIGAHIQDIQQLKD</sequence>
<dbReference type="EMBL" id="JABFAA010000006">
    <property type="protein sequence ID" value="MBA0683303.1"/>
    <property type="molecule type" value="Genomic_DNA"/>
</dbReference>
<gene>
    <name evidence="2" type="ORF">Goari_024970</name>
</gene>